<protein>
    <submittedName>
        <fullName evidence="7">Glycosyltransferase</fullName>
        <ecNumber evidence="7">2.4.-.-</ecNumber>
    </submittedName>
</protein>
<evidence type="ECO:0000256" key="2">
    <source>
        <dbReference type="ARBA" id="ARBA00022679"/>
    </source>
</evidence>
<dbReference type="GO" id="GO:0016757">
    <property type="term" value="F:glycosyltransferase activity"/>
    <property type="evidence" value="ECO:0007669"/>
    <property type="project" value="UniProtKB-KW"/>
</dbReference>
<dbReference type="InterPro" id="IPR001173">
    <property type="entry name" value="Glyco_trans_2-like"/>
</dbReference>
<evidence type="ECO:0000313" key="8">
    <source>
        <dbReference type="Proteomes" id="UP000738879"/>
    </source>
</evidence>
<evidence type="ECO:0000259" key="6">
    <source>
        <dbReference type="Pfam" id="PF13439"/>
    </source>
</evidence>
<dbReference type="Gene3D" id="3.40.50.2000">
    <property type="entry name" value="Glycogen Phosphorylase B"/>
    <property type="match status" value="2"/>
</dbReference>
<evidence type="ECO:0000259" key="5">
    <source>
        <dbReference type="Pfam" id="PF00535"/>
    </source>
</evidence>
<name>A0A943BN81_9ACTN</name>
<dbReference type="SUPFAM" id="SSF53448">
    <property type="entry name" value="Nucleotide-diphospho-sugar transferases"/>
    <property type="match status" value="1"/>
</dbReference>
<evidence type="ECO:0000256" key="3">
    <source>
        <dbReference type="SAM" id="Coils"/>
    </source>
</evidence>
<keyword evidence="1 7" id="KW-0328">Glycosyltransferase</keyword>
<gene>
    <name evidence="7" type="ORF">KHY67_07790</name>
</gene>
<dbReference type="Pfam" id="PF00534">
    <property type="entry name" value="Glycos_transf_1"/>
    <property type="match status" value="1"/>
</dbReference>
<evidence type="ECO:0000259" key="4">
    <source>
        <dbReference type="Pfam" id="PF00534"/>
    </source>
</evidence>
<reference evidence="7" key="1">
    <citation type="submission" date="2021-02" db="EMBL/GenBank/DDBJ databases">
        <title>Infant gut strain persistence is associated with maternal origin, phylogeny, and functional potential including surface adhesion and iron acquisition.</title>
        <authorList>
            <person name="Lou Y.C."/>
        </authorList>
    </citation>
    <scope>NUCLEOTIDE SEQUENCE</scope>
    <source>
        <strain evidence="7">L3_128_245G1_dasL3_128_245G1_concoct_49</strain>
    </source>
</reference>
<feature type="coiled-coil region" evidence="3">
    <location>
        <begin position="728"/>
        <end position="755"/>
    </location>
</feature>
<dbReference type="Pfam" id="PF13439">
    <property type="entry name" value="Glyco_transf_4"/>
    <property type="match status" value="1"/>
</dbReference>
<feature type="domain" description="Glycosyltransferase subfamily 4-like N-terminal" evidence="6">
    <location>
        <begin position="358"/>
        <end position="513"/>
    </location>
</feature>
<accession>A0A943BN81</accession>
<feature type="domain" description="Glycosyl transferase family 1" evidence="4">
    <location>
        <begin position="532"/>
        <end position="681"/>
    </location>
</feature>
<dbReference type="Proteomes" id="UP000738879">
    <property type="component" value="Unassembled WGS sequence"/>
</dbReference>
<dbReference type="Pfam" id="PF00535">
    <property type="entry name" value="Glycos_transf_2"/>
    <property type="match status" value="1"/>
</dbReference>
<dbReference type="SUPFAM" id="SSF53756">
    <property type="entry name" value="UDP-Glycosyltransferase/glycogen phosphorylase"/>
    <property type="match status" value="1"/>
</dbReference>
<comment type="caution">
    <text evidence="7">The sequence shown here is derived from an EMBL/GenBank/DDBJ whole genome shotgun (WGS) entry which is preliminary data.</text>
</comment>
<dbReference type="InterPro" id="IPR001296">
    <property type="entry name" value="Glyco_trans_1"/>
</dbReference>
<dbReference type="InterPro" id="IPR029044">
    <property type="entry name" value="Nucleotide-diphossugar_trans"/>
</dbReference>
<keyword evidence="3" id="KW-0175">Coiled coil</keyword>
<evidence type="ECO:0000313" key="7">
    <source>
        <dbReference type="EMBL" id="MBS5147577.1"/>
    </source>
</evidence>
<feature type="domain" description="Glycosyltransferase 2-like" evidence="5">
    <location>
        <begin position="10"/>
        <end position="133"/>
    </location>
</feature>
<dbReference type="AlphaFoldDB" id="A0A943BN81"/>
<organism evidence="7 8">
    <name type="scientific">Collinsella intestinalis</name>
    <dbReference type="NCBI Taxonomy" id="147207"/>
    <lineage>
        <taxon>Bacteria</taxon>
        <taxon>Bacillati</taxon>
        <taxon>Actinomycetota</taxon>
        <taxon>Coriobacteriia</taxon>
        <taxon>Coriobacteriales</taxon>
        <taxon>Coriobacteriaceae</taxon>
        <taxon>Collinsella</taxon>
    </lineage>
</organism>
<dbReference type="Gene3D" id="3.90.550.10">
    <property type="entry name" value="Spore Coat Polysaccharide Biosynthesis Protein SpsA, Chain A"/>
    <property type="match status" value="1"/>
</dbReference>
<dbReference type="EMBL" id="JAGZJA010000012">
    <property type="protein sequence ID" value="MBS5147577.1"/>
    <property type="molecule type" value="Genomic_DNA"/>
</dbReference>
<proteinExistence type="predicted"/>
<keyword evidence="2 7" id="KW-0808">Transferase</keyword>
<dbReference type="CDD" id="cd03801">
    <property type="entry name" value="GT4_PimA-like"/>
    <property type="match status" value="1"/>
</dbReference>
<dbReference type="EC" id="2.4.-.-" evidence="7"/>
<dbReference type="InterPro" id="IPR028098">
    <property type="entry name" value="Glyco_trans_4-like_N"/>
</dbReference>
<dbReference type="PANTHER" id="PTHR22916">
    <property type="entry name" value="GLYCOSYLTRANSFERASE"/>
    <property type="match status" value="1"/>
</dbReference>
<evidence type="ECO:0000256" key="1">
    <source>
        <dbReference type="ARBA" id="ARBA00022676"/>
    </source>
</evidence>
<sequence length="784" mass="87124">MVKASKPVVSVVIPAFNSQATIGRAIDSCLSQADINLEVIVVDDCSSDDTALLVADYEHRYPGVVRLHSNSRNLNSHESRRIGFGLSCAEHILFLDADDEFEPGFVRGSLDEFDKTGADIVVSSIKPAYSKGSTPDLAYVQANRQFFGVVDGDYQGDSIVHSIFRDGLIVWSMMGKLFSRDLVERVYSELCHDEMFQAEDAYFMFVASCVSAKMVARESLPAYIYHMGSGGTQAGRPLGIGAFDRICKNGLVADRVESFLREKELLSEYSDDFRHLKRALVCDPANRYIHYLEPDASREALNRFLDHWQACDVIGSLASMGWNDGPRAFRRLLEGLPDCSRNMSPRVVGLAYHSLGSGGIERVIRGLCKMLREWRVSVVLLLDEDAPVADVPEDVVVEYLPDCFASYGDAYFDRAAALQDAIVRNRIDCIIHNQWLGLCAPWDAALARCLGARCVMHAHGVFFSALGYLMPELVELPLYYGVFDKVVCLSDADAAFWRIFVDSVEVVVNPTDDAFLGDVDFDRPPSGRIAWCGRVEPDKSPDDLLLAVAEISKYVSDFQVDVFGPCDGEYRKYLLSRCGELGIEQHVNFCGAVTSEILAAEYEECDLYLLTSHMEGWCLSLAEAKSKGLPAVMYDMPYLPLCQPGTGVLAAPVGNAAALGRQAARLLRDHDLRRSLALEAKSQSDRFRSFDYSGFWQSVLSNDGPALTPAFGAASGYDAEHICWASYLDIQRHVLEQCEEKIDTLKAESTLLRRERDEAWAQIDSKAGFVLRLIRKIQRIIGKC</sequence>
<dbReference type="CDD" id="cd00761">
    <property type="entry name" value="Glyco_tranf_GTA_type"/>
    <property type="match status" value="1"/>
</dbReference>